<accession>A0A0N0DTP9</accession>
<dbReference type="EMBL" id="LGTL01000016">
    <property type="protein sequence ID" value="KPA77431.1"/>
    <property type="molecule type" value="Genomic_DNA"/>
</dbReference>
<dbReference type="VEuPathDB" id="TriTrypDB:LpyrH10_16_0140"/>
<evidence type="ECO:0000256" key="1">
    <source>
        <dbReference type="SAM" id="Phobius"/>
    </source>
</evidence>
<keyword evidence="1" id="KW-1133">Transmembrane helix</keyword>
<dbReference type="RefSeq" id="XP_015655870.1">
    <property type="nucleotide sequence ID" value="XM_015805257.1"/>
</dbReference>
<gene>
    <name evidence="2" type="ORF">ABB37_06832</name>
</gene>
<sequence>MWSASTAPCFVRGHWYAFFFLLFSLSCTDVRLSVRLQRRTCRPPSDLARGMPPILSTTSADVDLYGAIERVRRAITPTHAHMHKCKGGKGKRLLGPETETCGPHSLFCCCLLMHFVTQCCGRLLWLTCTPTCCLTECTQRSARAVSKNEERWAMKTLLEASRRETRVALKSTFGKQAMVNNSFNNKTQQHSFFSFLSFHLASFIPLDADVFALFLSAV</sequence>
<comment type="caution">
    <text evidence="2">The sequence shown here is derived from an EMBL/GenBank/DDBJ whole genome shotgun (WGS) entry which is preliminary data.</text>
</comment>
<name>A0A0N0DTP9_LEPPY</name>
<feature type="transmembrane region" description="Helical" evidence="1">
    <location>
        <begin position="15"/>
        <end position="34"/>
    </location>
</feature>
<dbReference type="AlphaFoldDB" id="A0A0N0DTP9"/>
<proteinExistence type="predicted"/>
<feature type="transmembrane region" description="Helical" evidence="1">
    <location>
        <begin position="192"/>
        <end position="215"/>
    </location>
</feature>
<keyword evidence="3" id="KW-1185">Reference proteome</keyword>
<reference evidence="2 3" key="1">
    <citation type="submission" date="2015-07" db="EMBL/GenBank/DDBJ databases">
        <title>High-quality genome of monoxenous trypanosomatid Leptomonas pyrrhocoris.</title>
        <authorList>
            <person name="Flegontov P."/>
            <person name="Butenko A."/>
            <person name="Firsov S."/>
            <person name="Vlcek C."/>
            <person name="Logacheva M.D."/>
            <person name="Field M."/>
            <person name="Filatov D."/>
            <person name="Flegontova O."/>
            <person name="Gerasimov E."/>
            <person name="Jackson A.P."/>
            <person name="Kelly S."/>
            <person name="Opperdoes F."/>
            <person name="O'Reilly A."/>
            <person name="Votypka J."/>
            <person name="Yurchenko V."/>
            <person name="Lukes J."/>
        </authorList>
    </citation>
    <scope>NUCLEOTIDE SEQUENCE [LARGE SCALE GENOMIC DNA]</scope>
    <source>
        <strain evidence="2">H10</strain>
    </source>
</reference>
<protein>
    <submittedName>
        <fullName evidence="2">Uncharacterized protein</fullName>
    </submittedName>
</protein>
<evidence type="ECO:0000313" key="2">
    <source>
        <dbReference type="EMBL" id="KPA77431.1"/>
    </source>
</evidence>
<keyword evidence="1" id="KW-0812">Transmembrane</keyword>
<organism evidence="2 3">
    <name type="scientific">Leptomonas pyrrhocoris</name>
    <name type="common">Firebug parasite</name>
    <dbReference type="NCBI Taxonomy" id="157538"/>
    <lineage>
        <taxon>Eukaryota</taxon>
        <taxon>Discoba</taxon>
        <taxon>Euglenozoa</taxon>
        <taxon>Kinetoplastea</taxon>
        <taxon>Metakinetoplastina</taxon>
        <taxon>Trypanosomatida</taxon>
        <taxon>Trypanosomatidae</taxon>
        <taxon>Leishmaniinae</taxon>
        <taxon>Leptomonas</taxon>
    </lineage>
</organism>
<dbReference type="Proteomes" id="UP000037923">
    <property type="component" value="Unassembled WGS sequence"/>
</dbReference>
<evidence type="ECO:0000313" key="3">
    <source>
        <dbReference type="Proteomes" id="UP000037923"/>
    </source>
</evidence>
<dbReference type="GeneID" id="26907118"/>
<keyword evidence="1" id="KW-0472">Membrane</keyword>